<evidence type="ECO:0000313" key="3">
    <source>
        <dbReference type="EMBL" id="CAD7441220.1"/>
    </source>
</evidence>
<feature type="region of interest" description="Disordered" evidence="1">
    <location>
        <begin position="1"/>
        <end position="24"/>
    </location>
</feature>
<feature type="domain" description="NUP160 C-terminal TPR" evidence="2">
    <location>
        <begin position="101"/>
        <end position="351"/>
    </location>
</feature>
<protein>
    <recommendedName>
        <fullName evidence="2">NUP160 C-terminal TPR domain-containing protein</fullName>
    </recommendedName>
</protein>
<dbReference type="GO" id="GO:0017056">
    <property type="term" value="F:structural constituent of nuclear pore"/>
    <property type="evidence" value="ECO:0007669"/>
    <property type="project" value="TreeGrafter"/>
</dbReference>
<dbReference type="AlphaFoldDB" id="A0A7R9ETP7"/>
<dbReference type="EMBL" id="OD565243">
    <property type="protein sequence ID" value="CAD7441220.1"/>
    <property type="molecule type" value="Genomic_DNA"/>
</dbReference>
<sequence>MPIKAFSDHATNSLESPDLDQQAKKMKRFSDKFPPVEQNVMVRVPKHDVDKGLGNARSILSIVMDVTSVDYVAPGISPKRDSAGEHKADSESKRRQVEVLEVADVRREYQLVKARIELIKHSPKHATTGSRLSPSELVAVLTNVGLYTTALTICRLFKLRYEPVFEGLTSTCATARDGDEHSLWKWLTHNNISDLNLDDKDPVSISWKLLEHLLMTTEEPGLTLFHKAVTRRLCQLEAFLPHWLMASYRQRNPAELLRVLLACGRVADAADLAKDYIWAVLGRGKEYFGLKECLTSAGPPIYLPVNTIDLLLLELKSAGKEDQFYQKLYVSLQELMDYYIDTVRRVSRDKVLAAGMK</sequence>
<evidence type="ECO:0000256" key="1">
    <source>
        <dbReference type="SAM" id="MobiDB-lite"/>
    </source>
</evidence>
<feature type="region of interest" description="Disordered" evidence="1">
    <location>
        <begin position="75"/>
        <end position="95"/>
    </location>
</feature>
<dbReference type="InterPro" id="IPR056536">
    <property type="entry name" value="TPR_NUP160_C"/>
</dbReference>
<dbReference type="PANTHER" id="PTHR21286:SF0">
    <property type="entry name" value="NUCLEAR PORE COMPLEX PROTEIN NUP160"/>
    <property type="match status" value="1"/>
</dbReference>
<feature type="compositionally biased region" description="Basic and acidic residues" evidence="1">
    <location>
        <begin position="78"/>
        <end position="95"/>
    </location>
</feature>
<gene>
    <name evidence="3" type="ORF">TBIB3V08_LOCUS3693</name>
</gene>
<organism evidence="3">
    <name type="scientific">Timema bartmani</name>
    <dbReference type="NCBI Taxonomy" id="61472"/>
    <lineage>
        <taxon>Eukaryota</taxon>
        <taxon>Metazoa</taxon>
        <taxon>Ecdysozoa</taxon>
        <taxon>Arthropoda</taxon>
        <taxon>Hexapoda</taxon>
        <taxon>Insecta</taxon>
        <taxon>Pterygota</taxon>
        <taxon>Neoptera</taxon>
        <taxon>Polyneoptera</taxon>
        <taxon>Phasmatodea</taxon>
        <taxon>Timematodea</taxon>
        <taxon>Timematoidea</taxon>
        <taxon>Timematidae</taxon>
        <taxon>Timema</taxon>
    </lineage>
</organism>
<dbReference type="InterPro" id="IPR021717">
    <property type="entry name" value="Nucleoporin_Nup160"/>
</dbReference>
<dbReference type="GO" id="GO:0005643">
    <property type="term" value="C:nuclear pore"/>
    <property type="evidence" value="ECO:0007669"/>
    <property type="project" value="UniProtKB-ARBA"/>
</dbReference>
<dbReference type="PANTHER" id="PTHR21286">
    <property type="entry name" value="NUCLEAR PORE COMPLEX PROTEIN NUP160"/>
    <property type="match status" value="1"/>
</dbReference>
<evidence type="ECO:0000259" key="2">
    <source>
        <dbReference type="Pfam" id="PF23347"/>
    </source>
</evidence>
<reference evidence="3" key="1">
    <citation type="submission" date="2020-11" db="EMBL/GenBank/DDBJ databases">
        <authorList>
            <person name="Tran Van P."/>
        </authorList>
    </citation>
    <scope>NUCLEOTIDE SEQUENCE</scope>
</reference>
<dbReference type="Pfam" id="PF23347">
    <property type="entry name" value="TPR_Nup160_C"/>
    <property type="match status" value="1"/>
</dbReference>
<accession>A0A7R9ETP7</accession>
<name>A0A7R9ETP7_9NEOP</name>
<proteinExistence type="predicted"/>